<evidence type="ECO:0008006" key="3">
    <source>
        <dbReference type="Google" id="ProtNLM"/>
    </source>
</evidence>
<dbReference type="Proteomes" id="UP001079657">
    <property type="component" value="Unassembled WGS sequence"/>
</dbReference>
<sequence length="302" mass="35330">MDEKGYLSYNYANSFKEWGQPLRLEESGGWILKRKIDEYKLYDAMGLYPLFCCKDWTKLSLDFEKLKKDLVSISLVADPFGNYNLTQLYNTFDFVKPFKEHYIADLSCELNKIIARGHKKNSRRALKKIDVEICTNDYIRYLDEVLQLYNVLVKRHKIIGMRQFSKKAFEYQLKTPGMLLVRGLYNGKIVGVNLIIIYEEVAYTHLSAFSDEGYKLNASYAIRMRALEYLKDKVKWVNFGAGAGTIANKNDGLNYFKRGWSTGTRMAYICGKVLNKEKYNTIIRDLKKSNSEYFPQYREGEF</sequence>
<dbReference type="SUPFAM" id="SSF55729">
    <property type="entry name" value="Acyl-CoA N-acyltransferases (Nat)"/>
    <property type="match status" value="1"/>
</dbReference>
<dbReference type="RefSeq" id="WP_268049276.1">
    <property type="nucleotide sequence ID" value="NZ_JAPQES010000002.1"/>
</dbReference>
<evidence type="ECO:0000313" key="1">
    <source>
        <dbReference type="EMBL" id="MCY6370541.1"/>
    </source>
</evidence>
<dbReference type="EMBL" id="JAPQES010000002">
    <property type="protein sequence ID" value="MCY6370541.1"/>
    <property type="molecule type" value="Genomic_DNA"/>
</dbReference>
<dbReference type="Gene3D" id="3.40.630.30">
    <property type="match status" value="1"/>
</dbReference>
<proteinExistence type="predicted"/>
<accession>A0ABT4CQN2</accession>
<gene>
    <name evidence="1" type="ORF">OXH55_07815</name>
</gene>
<dbReference type="InterPro" id="IPR016181">
    <property type="entry name" value="Acyl_CoA_acyltransferase"/>
</dbReference>
<comment type="caution">
    <text evidence="1">The sequence shown here is derived from an EMBL/GenBank/DDBJ whole genome shotgun (WGS) entry which is preliminary data.</text>
</comment>
<organism evidence="1 2">
    <name type="scientific">Clostridium ganghwense</name>
    <dbReference type="NCBI Taxonomy" id="312089"/>
    <lineage>
        <taxon>Bacteria</taxon>
        <taxon>Bacillati</taxon>
        <taxon>Bacillota</taxon>
        <taxon>Clostridia</taxon>
        <taxon>Eubacteriales</taxon>
        <taxon>Clostridiaceae</taxon>
        <taxon>Clostridium</taxon>
    </lineage>
</organism>
<name>A0ABT4CQN2_9CLOT</name>
<protein>
    <recommendedName>
        <fullName evidence="3">GNAT family N-acetyltransferase</fullName>
    </recommendedName>
</protein>
<keyword evidence="2" id="KW-1185">Reference proteome</keyword>
<reference evidence="1" key="1">
    <citation type="submission" date="2022-12" db="EMBL/GenBank/DDBJ databases">
        <authorList>
            <person name="Wang J."/>
        </authorList>
    </citation>
    <scope>NUCLEOTIDE SEQUENCE</scope>
    <source>
        <strain evidence="1">HY-42-06</strain>
    </source>
</reference>
<evidence type="ECO:0000313" key="2">
    <source>
        <dbReference type="Proteomes" id="UP001079657"/>
    </source>
</evidence>